<dbReference type="Gene3D" id="1.10.287.130">
    <property type="match status" value="1"/>
</dbReference>
<feature type="domain" description="Histidine kinase" evidence="4">
    <location>
        <begin position="615"/>
        <end position="891"/>
    </location>
</feature>
<dbReference type="InterPro" id="IPR036097">
    <property type="entry name" value="HisK_dim/P_sf"/>
</dbReference>
<evidence type="ECO:0000313" key="8">
    <source>
        <dbReference type="Proteomes" id="UP000660729"/>
    </source>
</evidence>
<dbReference type="CDD" id="cd00082">
    <property type="entry name" value="HisKA"/>
    <property type="match status" value="1"/>
</dbReference>
<reference evidence="7" key="1">
    <citation type="submission" date="2020-04" db="EMBL/GenBank/DDBJ databases">
        <title>Draft genome resource of the tomato pathogen Pseudocercospora fuligena.</title>
        <authorList>
            <person name="Zaccaron A."/>
        </authorList>
    </citation>
    <scope>NUCLEOTIDE SEQUENCE</scope>
    <source>
        <strain evidence="7">PF001</strain>
    </source>
</reference>
<dbReference type="PRINTS" id="PR00344">
    <property type="entry name" value="BCTRLSENSOR"/>
</dbReference>
<dbReference type="InterPro" id="IPR036890">
    <property type="entry name" value="HATPase_C_sf"/>
</dbReference>
<evidence type="ECO:0000259" key="4">
    <source>
        <dbReference type="PROSITE" id="PS50109"/>
    </source>
</evidence>
<keyword evidence="8" id="KW-1185">Reference proteome</keyword>
<dbReference type="SMART" id="SM00448">
    <property type="entry name" value="REC"/>
    <property type="match status" value="1"/>
</dbReference>
<comment type="caution">
    <text evidence="7">The sequence shown here is derived from an EMBL/GenBank/DDBJ whole genome shotgun (WGS) entry which is preliminary data.</text>
</comment>
<dbReference type="InterPro" id="IPR011006">
    <property type="entry name" value="CheY-like_superfamily"/>
</dbReference>
<keyword evidence="1 2" id="KW-0597">Phosphoprotein</keyword>
<dbReference type="InterPro" id="IPR004358">
    <property type="entry name" value="Sig_transdc_His_kin-like_C"/>
</dbReference>
<sequence length="1079" mass="120199">MDAAYAFLKEHDAQWLTDTRNARARYLQQEKGRSQTGEHTVEADSGIPLWQHQISHGPSAPAGPFDVTADAVGNSDILTDHIKLLRAFDWGKTDLGPMSTWSTELRRMANVCLLDNKACVLWWGPRRIAVYNEAYSHVMAHKHPSALGQTVEQIWPELVDVPYGKSFDLADATGQASHGERNPFYVDRAGYLEEVWASWVNFPIPGPNGNLGVFNTVTDVTQEVVYTRRVATLQTLDQHTANVETVSSYWTEVLRGLVKNDREVPFAALYGPLAHDARRASTQSTSNSQDADTSSVSDQASMFSGTEWTMEGVIGVDLDSGCEILSPLFRECMESKKLTLLSLADGTMCPALQEAAKSRAFDGEQCRNAIIMPIWSKYQEHRSGFLILGLNTRREYNAAYQQFTRLLHQQLTTSLSTLVMAEDEARRNRVAARLAARDRIRLVESLAKSQQVAEYSETRFRNMADLAPIGIFEFDTNGSLLYANQRFLEMMNCAIDKTPDITSLNLAVHEDDRAYTLQQWGKLMSGEQVSFESRLNRQFITDEIYGGERMAGETWTLTAAYAMRDDDDGPCGDSVKGVFGCLVDISRQKWVEGFQERQVKEQLERRRQQENFMDSTNHEARNPLAAITLCADDVYTTVNRLLSQSANGQLTLDRDSAMAILESVEIIMTCAKHQKRIIDDVLTISKLDSQMLTVNPAPMKPTDVVTQALKMFKGELQRNDVEMHYSIGSSYQACEVDWVMLDSTRFLQILVNLLTNAIKFTKHETSRKVQVRLDASPVRPTDADCGVRFAPTTSGRSSAPSGESCVYLCITIKDTGPGILEEELQNLFQRFQQASPKTYAQYGGSGLGLWISKELCAKLGGQIGVASNTAGFLQPGQESGCTFCFYVQAPRCEAPPPKRPTMSDSQRQSSGNISPKAIDANGMSMLDEDQIMVDVTPSQPKRSLDATDMDVLIVEDNLVNQRVMRKQLTRAGFRVTVANHGKEALDCLYSADTNPANIGVVLMDIEMPVMGGLECTRIIRLREQESERTSRMPILGVTANARAEQQAEALDAGMDRVVTKPFHMSELLPAIELLRRNTA</sequence>
<dbReference type="InterPro" id="IPR050956">
    <property type="entry name" value="2C_system_His_kinase"/>
</dbReference>
<evidence type="ECO:0000256" key="2">
    <source>
        <dbReference type="PROSITE-ProRule" id="PRU00169"/>
    </source>
</evidence>
<dbReference type="SUPFAM" id="SSF52172">
    <property type="entry name" value="CheY-like"/>
    <property type="match status" value="1"/>
</dbReference>
<protein>
    <submittedName>
        <fullName evidence="7">Hybrid signal transduction histidine kinase K</fullName>
    </submittedName>
</protein>
<dbReference type="Gene3D" id="3.30.565.10">
    <property type="entry name" value="Histidine kinase-like ATPase, C-terminal domain"/>
    <property type="match status" value="1"/>
</dbReference>
<keyword evidence="7" id="KW-0418">Kinase</keyword>
<dbReference type="PROSITE" id="PS50109">
    <property type="entry name" value="HIS_KIN"/>
    <property type="match status" value="1"/>
</dbReference>
<dbReference type="PANTHER" id="PTHR43719:SF30">
    <property type="entry name" value="TWO-COMPONENT SYSTEM RESPONSE REGULATOR"/>
    <property type="match status" value="1"/>
</dbReference>
<dbReference type="Pfam" id="PF02518">
    <property type="entry name" value="HATPase_c"/>
    <property type="match status" value="1"/>
</dbReference>
<dbReference type="InterPro" id="IPR005467">
    <property type="entry name" value="His_kinase_dom"/>
</dbReference>
<evidence type="ECO:0000256" key="3">
    <source>
        <dbReference type="SAM" id="MobiDB-lite"/>
    </source>
</evidence>
<dbReference type="PANTHER" id="PTHR43719">
    <property type="entry name" value="TWO-COMPONENT HISTIDINE KINASE"/>
    <property type="match status" value="1"/>
</dbReference>
<dbReference type="Gene3D" id="3.30.450.20">
    <property type="entry name" value="PAS domain"/>
    <property type="match status" value="2"/>
</dbReference>
<feature type="region of interest" description="Disordered" evidence="3">
    <location>
        <begin position="895"/>
        <end position="918"/>
    </location>
</feature>
<feature type="domain" description="Response regulatory" evidence="5">
    <location>
        <begin position="950"/>
        <end position="1075"/>
    </location>
</feature>
<feature type="domain" description="PAS" evidence="6">
    <location>
        <begin position="456"/>
        <end position="527"/>
    </location>
</feature>
<dbReference type="Pfam" id="PF13188">
    <property type="entry name" value="PAS_8"/>
    <property type="match status" value="1"/>
</dbReference>
<dbReference type="Proteomes" id="UP000660729">
    <property type="component" value="Unassembled WGS sequence"/>
</dbReference>
<accession>A0A8H6VH31</accession>
<feature type="modified residue" description="4-aspartylphosphate" evidence="2">
    <location>
        <position position="1004"/>
    </location>
</feature>
<organism evidence="7 8">
    <name type="scientific">Pseudocercospora fuligena</name>
    <dbReference type="NCBI Taxonomy" id="685502"/>
    <lineage>
        <taxon>Eukaryota</taxon>
        <taxon>Fungi</taxon>
        <taxon>Dikarya</taxon>
        <taxon>Ascomycota</taxon>
        <taxon>Pezizomycotina</taxon>
        <taxon>Dothideomycetes</taxon>
        <taxon>Dothideomycetidae</taxon>
        <taxon>Mycosphaerellales</taxon>
        <taxon>Mycosphaerellaceae</taxon>
        <taxon>Pseudocercospora</taxon>
    </lineage>
</organism>
<dbReference type="Pfam" id="PF00072">
    <property type="entry name" value="Response_reg"/>
    <property type="match status" value="1"/>
</dbReference>
<gene>
    <name evidence="7" type="ORF">HII31_06504</name>
</gene>
<dbReference type="OrthoDB" id="60033at2759"/>
<dbReference type="InterPro" id="IPR003661">
    <property type="entry name" value="HisK_dim/P_dom"/>
</dbReference>
<dbReference type="CDD" id="cd17546">
    <property type="entry name" value="REC_hyHK_CKI1_RcsC-like"/>
    <property type="match status" value="1"/>
</dbReference>
<evidence type="ECO:0000259" key="5">
    <source>
        <dbReference type="PROSITE" id="PS50110"/>
    </source>
</evidence>
<dbReference type="Gene3D" id="3.40.50.2300">
    <property type="match status" value="1"/>
</dbReference>
<dbReference type="SUPFAM" id="SSF55874">
    <property type="entry name" value="ATPase domain of HSP90 chaperone/DNA topoisomerase II/histidine kinase"/>
    <property type="match status" value="1"/>
</dbReference>
<dbReference type="CDD" id="cd00130">
    <property type="entry name" value="PAS"/>
    <property type="match status" value="1"/>
</dbReference>
<keyword evidence="7" id="KW-0808">Transferase</keyword>
<dbReference type="AlphaFoldDB" id="A0A8H6VH31"/>
<name>A0A8H6VH31_9PEZI</name>
<dbReference type="SUPFAM" id="SSF47384">
    <property type="entry name" value="Homodimeric domain of signal transducing histidine kinase"/>
    <property type="match status" value="1"/>
</dbReference>
<dbReference type="InterPro" id="IPR000014">
    <property type="entry name" value="PAS"/>
</dbReference>
<evidence type="ECO:0000259" key="6">
    <source>
        <dbReference type="PROSITE" id="PS50112"/>
    </source>
</evidence>
<dbReference type="SMART" id="SM00387">
    <property type="entry name" value="HATPase_c"/>
    <property type="match status" value="1"/>
</dbReference>
<evidence type="ECO:0000313" key="7">
    <source>
        <dbReference type="EMBL" id="KAF7192118.1"/>
    </source>
</evidence>
<dbReference type="PROSITE" id="PS50112">
    <property type="entry name" value="PAS"/>
    <property type="match status" value="1"/>
</dbReference>
<dbReference type="GO" id="GO:0000155">
    <property type="term" value="F:phosphorelay sensor kinase activity"/>
    <property type="evidence" value="ECO:0007669"/>
    <property type="project" value="InterPro"/>
</dbReference>
<dbReference type="PROSITE" id="PS50110">
    <property type="entry name" value="RESPONSE_REGULATORY"/>
    <property type="match status" value="1"/>
</dbReference>
<dbReference type="InterPro" id="IPR001789">
    <property type="entry name" value="Sig_transdc_resp-reg_receiver"/>
</dbReference>
<dbReference type="InterPro" id="IPR035965">
    <property type="entry name" value="PAS-like_dom_sf"/>
</dbReference>
<dbReference type="InterPro" id="IPR003594">
    <property type="entry name" value="HATPase_dom"/>
</dbReference>
<feature type="compositionally biased region" description="Polar residues" evidence="3">
    <location>
        <begin position="902"/>
        <end position="913"/>
    </location>
</feature>
<dbReference type="EMBL" id="JABCIY010000150">
    <property type="protein sequence ID" value="KAF7192118.1"/>
    <property type="molecule type" value="Genomic_DNA"/>
</dbReference>
<proteinExistence type="predicted"/>
<dbReference type="SMART" id="SM00091">
    <property type="entry name" value="PAS"/>
    <property type="match status" value="1"/>
</dbReference>
<dbReference type="SUPFAM" id="SSF55785">
    <property type="entry name" value="PYP-like sensor domain (PAS domain)"/>
    <property type="match status" value="1"/>
</dbReference>
<evidence type="ECO:0000256" key="1">
    <source>
        <dbReference type="ARBA" id="ARBA00022553"/>
    </source>
</evidence>